<dbReference type="InterPro" id="IPR025341">
    <property type="entry name" value="DUF4247"/>
</dbReference>
<dbReference type="EMBL" id="CP046455">
    <property type="protein sequence ID" value="QGU08331.1"/>
    <property type="molecule type" value="Genomic_DNA"/>
</dbReference>
<dbReference type="AlphaFoldDB" id="A0A6B8W6T5"/>
<organism evidence="1 2">
    <name type="scientific">Corynebacterium occultum</name>
    <dbReference type="NCBI Taxonomy" id="2675219"/>
    <lineage>
        <taxon>Bacteria</taxon>
        <taxon>Bacillati</taxon>
        <taxon>Actinomycetota</taxon>
        <taxon>Actinomycetes</taxon>
        <taxon>Mycobacteriales</taxon>
        <taxon>Corynebacteriaceae</taxon>
        <taxon>Corynebacterium</taxon>
    </lineage>
</organism>
<proteinExistence type="predicted"/>
<evidence type="ECO:0000313" key="2">
    <source>
        <dbReference type="Proteomes" id="UP000424462"/>
    </source>
</evidence>
<dbReference type="KEGG" id="cok:COCCU_12155"/>
<accession>A0A6B8W6T5</accession>
<gene>
    <name evidence="1" type="ORF">COCCU_12155</name>
</gene>
<evidence type="ECO:0008006" key="3">
    <source>
        <dbReference type="Google" id="ProtNLM"/>
    </source>
</evidence>
<dbReference type="RefSeq" id="WP_156231813.1">
    <property type="nucleotide sequence ID" value="NZ_CP046455.1"/>
</dbReference>
<protein>
    <recommendedName>
        <fullName evidence="3">DUF4247 domain-containing protein</fullName>
    </recommendedName>
</protein>
<evidence type="ECO:0000313" key="1">
    <source>
        <dbReference type="EMBL" id="QGU08331.1"/>
    </source>
</evidence>
<keyword evidence="2" id="KW-1185">Reference proteome</keyword>
<name>A0A6B8W6T5_9CORY</name>
<dbReference type="Proteomes" id="UP000424462">
    <property type="component" value="Chromosome"/>
</dbReference>
<sequence length="137" mass="14138">MSAKLARTIGIILLVLAIICVFAALISRDSLSSQISQRWEGNNGSYSCANESGVVGGIVAMQQPQAQQTDPNTGDTYLRYNRNLVIVSGEGTPDCRVTIEDLNRVNNGAFIWLGGGFAPSSPSGSSGGSSGSGGGVK</sequence>
<reference evidence="1 2" key="1">
    <citation type="submission" date="2019-11" db="EMBL/GenBank/DDBJ databases">
        <title>Complete genome sequence of Corynebacterium kalinowskii 1959, a novel Corynebacterium species isolated from soil of a small paddock in Vilsendorf, Germany.</title>
        <authorList>
            <person name="Schaffert L."/>
            <person name="Ruwe M."/>
            <person name="Milse J."/>
            <person name="Hanuschka K."/>
            <person name="Ortseifen V."/>
            <person name="Droste J."/>
            <person name="Brandt D."/>
            <person name="Schlueter L."/>
            <person name="Kutter Y."/>
            <person name="Vinke S."/>
            <person name="Viehoefer P."/>
            <person name="Jacob L."/>
            <person name="Luebke N.-C."/>
            <person name="Schulte-Berndt E."/>
            <person name="Hain C."/>
            <person name="Linder M."/>
            <person name="Schmidt P."/>
            <person name="Wollenschlaeger L."/>
            <person name="Luttermann T."/>
            <person name="Thieme E."/>
            <person name="Hassa J."/>
            <person name="Haak M."/>
            <person name="Wittchen M."/>
            <person name="Mentz A."/>
            <person name="Persicke M."/>
            <person name="Busche T."/>
            <person name="Ruckert C."/>
        </authorList>
    </citation>
    <scope>NUCLEOTIDE SEQUENCE [LARGE SCALE GENOMIC DNA]</scope>
    <source>
        <strain evidence="1 2">2039</strain>
    </source>
</reference>
<dbReference type="Pfam" id="PF14042">
    <property type="entry name" value="DUF4247"/>
    <property type="match status" value="1"/>
</dbReference>